<dbReference type="Proteomes" id="UP000002695">
    <property type="component" value="Chromosome"/>
</dbReference>
<dbReference type="KEGG" id="seo:STM14_2211"/>
<dbReference type="InterPro" id="IPR054444">
    <property type="entry name" value="YoaL-like"/>
</dbReference>
<dbReference type="AlphaFoldDB" id="A0A0F6B2D6"/>
<evidence type="ECO:0000313" key="1">
    <source>
        <dbReference type="EMBL" id="ACY88674.1"/>
    </source>
</evidence>
<dbReference type="EMBL" id="CP001363">
    <property type="protein sequence ID" value="ACY88674.1"/>
    <property type="molecule type" value="Genomic_DNA"/>
</dbReference>
<sequence>MMEIRNFVFDNEKFRSVKYPGYISLQRKVNLCQKPVVSVMFSFRLIRMGYRAAARCMDRHRRHFTLWPFCACQSGISCHSLTLFIALPPASFEMLWAPFSHSLSRSLSWNY</sequence>
<dbReference type="Pfam" id="PF22867">
    <property type="entry name" value="YoaL"/>
    <property type="match status" value="1"/>
</dbReference>
<reference evidence="1 2" key="1">
    <citation type="journal article" date="2010" name="J. Bacteriol.">
        <title>Short-term signatures of evolutionary change in the Salmonella enterica serovar typhimurium 14028 genome.</title>
        <authorList>
            <person name="Jarvik T."/>
            <person name="Smillie C."/>
            <person name="Groisman E.A."/>
            <person name="Ochman H."/>
        </authorList>
    </citation>
    <scope>NUCLEOTIDE SEQUENCE [LARGE SCALE GENOMIC DNA]</scope>
    <source>
        <strain evidence="2">14028s / SGSC 2262</strain>
    </source>
</reference>
<dbReference type="PATRIC" id="fig|588858.6.peg.2078"/>
<keyword evidence="2" id="KW-1185">Reference proteome</keyword>
<organism evidence="1 2">
    <name type="scientific">Salmonella typhimurium (strain 14028s / SGSC 2262)</name>
    <dbReference type="NCBI Taxonomy" id="588858"/>
    <lineage>
        <taxon>Bacteria</taxon>
        <taxon>Pseudomonadati</taxon>
        <taxon>Pseudomonadota</taxon>
        <taxon>Gammaproteobacteria</taxon>
        <taxon>Enterobacterales</taxon>
        <taxon>Enterobacteriaceae</taxon>
        <taxon>Salmonella</taxon>
    </lineage>
</organism>
<protein>
    <submittedName>
        <fullName evidence="1">Cytoplasmic protein</fullName>
    </submittedName>
</protein>
<accession>A0A0F6B2D6</accession>
<evidence type="ECO:0000313" key="2">
    <source>
        <dbReference type="Proteomes" id="UP000002695"/>
    </source>
</evidence>
<gene>
    <name evidence="1" type="ordered locus">STM14_2211</name>
</gene>
<proteinExistence type="predicted"/>
<name>A0A0F6B2D6_SALT1</name>
<dbReference type="HOGENOM" id="CLU_2169292_0_0_6"/>